<dbReference type="Gene3D" id="1.10.418.10">
    <property type="entry name" value="Calponin-like domain"/>
    <property type="match status" value="2"/>
</dbReference>
<keyword evidence="11" id="KW-0131">Cell cycle</keyword>
<dbReference type="GO" id="GO:0005516">
    <property type="term" value="F:calmodulin binding"/>
    <property type="evidence" value="ECO:0007669"/>
    <property type="project" value="UniProtKB-KW"/>
</dbReference>
<dbReference type="InterPro" id="IPR013783">
    <property type="entry name" value="Ig-like_fold"/>
</dbReference>
<dbReference type="Gene3D" id="1.20.5.190">
    <property type="match status" value="23"/>
</dbReference>
<protein>
    <submittedName>
        <fullName evidence="14">Assembly factor for spindle microtubules</fullName>
    </submittedName>
</protein>
<dbReference type="Pfam" id="PF00307">
    <property type="entry name" value="CH"/>
    <property type="match status" value="1"/>
</dbReference>
<dbReference type="PROSITE" id="PS50096">
    <property type="entry name" value="IQ"/>
    <property type="match status" value="37"/>
</dbReference>
<dbReference type="InterPro" id="IPR016024">
    <property type="entry name" value="ARM-type_fold"/>
</dbReference>
<feature type="compositionally biased region" description="Basic and acidic residues" evidence="12">
    <location>
        <begin position="399"/>
        <end position="408"/>
    </location>
</feature>
<keyword evidence="9" id="KW-0175">Coiled coil</keyword>
<dbReference type="GO" id="GO:0000278">
    <property type="term" value="P:mitotic cell cycle"/>
    <property type="evidence" value="ECO:0007669"/>
    <property type="project" value="TreeGrafter"/>
</dbReference>
<evidence type="ECO:0000256" key="7">
    <source>
        <dbReference type="ARBA" id="ARBA00022776"/>
    </source>
</evidence>
<dbReference type="FunFam" id="1.10.418.10:FF:000051">
    <property type="entry name" value="Abnormal spindle-like microcephaly-associated protein homolog"/>
    <property type="match status" value="1"/>
</dbReference>
<keyword evidence="5" id="KW-0132">Cell division</keyword>
<dbReference type="Pfam" id="PF15780">
    <property type="entry name" value="ASH"/>
    <property type="match status" value="1"/>
</dbReference>
<evidence type="ECO:0000256" key="1">
    <source>
        <dbReference type="ARBA" id="ARBA00004123"/>
    </source>
</evidence>
<keyword evidence="15" id="KW-1185">Reference proteome</keyword>
<dbReference type="CDD" id="cd21224">
    <property type="entry name" value="CH_ASPM_rpt2"/>
    <property type="match status" value="1"/>
</dbReference>
<dbReference type="FunFam" id="1.20.5.190:FF:000008">
    <property type="entry name" value="Abnormal spindle-like microcephaly-associated protein homolog"/>
    <property type="match status" value="7"/>
</dbReference>
<evidence type="ECO:0000313" key="14">
    <source>
        <dbReference type="Ensembl" id="ENSCCRP00000072957.2"/>
    </source>
</evidence>
<keyword evidence="8" id="KW-0112">Calmodulin-binding</keyword>
<keyword evidence="3" id="KW-0963">Cytoplasm</keyword>
<dbReference type="InterPro" id="IPR001715">
    <property type="entry name" value="CH_dom"/>
</dbReference>
<dbReference type="InterPro" id="IPR027417">
    <property type="entry name" value="P-loop_NTPase"/>
</dbReference>
<dbReference type="PROSITE" id="PS50021">
    <property type="entry name" value="CH"/>
    <property type="match status" value="2"/>
</dbReference>
<dbReference type="GO" id="GO:0005634">
    <property type="term" value="C:nucleus"/>
    <property type="evidence" value="ECO:0007669"/>
    <property type="project" value="UniProtKB-SubCell"/>
</dbReference>
<dbReference type="CDD" id="cd21223">
    <property type="entry name" value="CH_ASPM_rpt1"/>
    <property type="match status" value="1"/>
</dbReference>
<evidence type="ECO:0000256" key="11">
    <source>
        <dbReference type="ARBA" id="ARBA00023306"/>
    </source>
</evidence>
<dbReference type="InterPro" id="IPR000048">
    <property type="entry name" value="IQ_motif_EF-hand-BS"/>
</dbReference>
<feature type="region of interest" description="Disordered" evidence="12">
    <location>
        <begin position="322"/>
        <end position="341"/>
    </location>
</feature>
<feature type="compositionally biased region" description="Low complexity" evidence="12">
    <location>
        <begin position="286"/>
        <end position="298"/>
    </location>
</feature>
<dbReference type="FunFam" id="1.20.5.190:FF:000009">
    <property type="entry name" value="Abnormal spindle-like microcephaly-associated protein homolog"/>
    <property type="match status" value="1"/>
</dbReference>
<feature type="domain" description="Calponin-homology (CH)" evidence="13">
    <location>
        <begin position="861"/>
        <end position="1011"/>
    </location>
</feature>
<keyword evidence="7" id="KW-0498">Mitosis</keyword>
<dbReference type="InterPro" id="IPR051185">
    <property type="entry name" value="ASPM"/>
</dbReference>
<evidence type="ECO:0000256" key="5">
    <source>
        <dbReference type="ARBA" id="ARBA00022618"/>
    </source>
</evidence>
<feature type="region of interest" description="Disordered" evidence="12">
    <location>
        <begin position="259"/>
        <end position="312"/>
    </location>
</feature>
<dbReference type="GO" id="GO:0051301">
    <property type="term" value="P:cell division"/>
    <property type="evidence" value="ECO:0007669"/>
    <property type="project" value="UniProtKB-KW"/>
</dbReference>
<evidence type="ECO:0000259" key="13">
    <source>
        <dbReference type="PROSITE" id="PS50021"/>
    </source>
</evidence>
<dbReference type="Pfam" id="PF00612">
    <property type="entry name" value="IQ"/>
    <property type="match status" value="30"/>
</dbReference>
<dbReference type="GO" id="GO:0005737">
    <property type="term" value="C:cytoplasm"/>
    <property type="evidence" value="ECO:0007669"/>
    <property type="project" value="UniProtKB-SubCell"/>
</dbReference>
<evidence type="ECO:0000313" key="15">
    <source>
        <dbReference type="Proteomes" id="UP001108240"/>
    </source>
</evidence>
<dbReference type="SMART" id="SM00015">
    <property type="entry name" value="IQ"/>
    <property type="match status" value="49"/>
</dbReference>
<dbReference type="FunFam" id="2.60.40.10:FF:001429">
    <property type="entry name" value="Abnormal spindle-like microcephaly-associated protein homolog"/>
    <property type="match status" value="1"/>
</dbReference>
<organism evidence="14 15">
    <name type="scientific">Cyprinus carpio carpio</name>
    <dbReference type="NCBI Taxonomy" id="630221"/>
    <lineage>
        <taxon>Eukaryota</taxon>
        <taxon>Metazoa</taxon>
        <taxon>Chordata</taxon>
        <taxon>Craniata</taxon>
        <taxon>Vertebrata</taxon>
        <taxon>Euteleostomi</taxon>
        <taxon>Actinopterygii</taxon>
        <taxon>Neopterygii</taxon>
        <taxon>Teleostei</taxon>
        <taxon>Ostariophysi</taxon>
        <taxon>Cypriniformes</taxon>
        <taxon>Cyprinidae</taxon>
        <taxon>Cyprininae</taxon>
        <taxon>Cyprinus</taxon>
    </lineage>
</organism>
<dbReference type="Gene3D" id="2.60.40.10">
    <property type="entry name" value="Immunoglobulins"/>
    <property type="match status" value="1"/>
</dbReference>
<dbReference type="SMART" id="SM00033">
    <property type="entry name" value="CH"/>
    <property type="match status" value="2"/>
</dbReference>
<dbReference type="SUPFAM" id="SSF52540">
    <property type="entry name" value="P-loop containing nucleoside triphosphate hydrolases"/>
    <property type="match status" value="15"/>
</dbReference>
<evidence type="ECO:0000256" key="8">
    <source>
        <dbReference type="ARBA" id="ARBA00022860"/>
    </source>
</evidence>
<keyword evidence="6" id="KW-0677">Repeat</keyword>
<comment type="subcellular location">
    <subcellularLocation>
        <location evidence="2">Cytoplasm</location>
    </subcellularLocation>
    <subcellularLocation>
        <location evidence="1">Nucleus</location>
    </subcellularLocation>
</comment>
<feature type="domain" description="Calponin-homology (CH)" evidence="13">
    <location>
        <begin position="677"/>
        <end position="813"/>
    </location>
</feature>
<proteinExistence type="predicted"/>
<sequence length="2805" mass="325520">SCNELIGPECLEFSPTFDSHCNRDKPGKENNTSIPVLSLLQFSTSPFVSFGTIKLGSSKSLSLRIENPTEDATTTVIVDKIAASKGFSVDQTSFTIQPEGSVILTVTWTPVEEGGVRELLSFVANGIVKHQAILLGKAEAKKKKKVISLSSSGCFIFLHLRRECFDFSDSLESEKTDPERSFRAAAVISPPVEDAHPRLTFCVKPNKVIGIESNHDACRLKALPFSTATVTKLSKVDDALVPDGPKKFPVNSTTVTKGKLEASVESPGLRKKKTSRRRLLEKTLELSEASNAESNKSSPDSALPVISSDSSPDVALESKCSVTSMQITKEKPTSKLSPPEQLLSSISPIRPQVLTMVSSSPSSGLELAAGNVFDKVQPGLYQDQFPVQSRTSVQSKKRKSDEFLRGQSEDKTNVRAKKIVAVAQAKLTFIKQSQTAIPRHPLPFAAKNMFYDDRWIEKQERGFTWWMNYVLTPDDFKVATEVTEVNALSLTMGNDKFNIPKAPTKEEMSFSTYTARQRLNRLRRAACKLFTSDTMIKAIQRLELEVEAKRLLVRKDRHLWKDIGERQKVLNWLISYNPLWLRIGLETIYGELISLESNSDVMGLAMFILGRLLWNPDLAAEFRHPKVLNLYRDGHEEALSRFTLKKLILLVCFLDKAKESRLIEHDPCLFCMDAEFKSSKDLLLAFSRDFLSGEGILSRHLSHLGLAVSHVQTPLDEFNFAVKNLAVDLRCGIRLVRVMELFTLDWTLSRNLRIPAISRLQKVHNVDVALQVLKNKGVDLRDEHGANIDSRDIVDGHREKTLNLLWKIIFAFQVSTRNQLKEEISFLRKTWRTKQKLASVMANSGVAVTRMKSRQAFEHPSQKVTLLMDWVNAVCEFYNLKAENFTVSFSDGRILCYLIHHYHPGHLPAEEIQQRTTQTTECGHRGRVELNNSSTDSDCSFENSPTIQTESPSVDFKELLEKERSNFQLVNTAVSYLGGVPAMINPEDMSNTIPNEKVVTCYLSFLCARLLDLRNETRAARVIQGAWRRYKLQKNIELIQQRNLAATKIQALVRKFILRRRMIRQNKAALMIQTFCRGYVAREKLRVLKKEKQFALQNAAATVIQVYSGLRRYVIQLILYSWRIQSLLKKNHAASVIQAAFRKWHAKKLLERNAAALRIQAWYRMQRCKTQYLDMKSKAVCVQAWFRGHLQRCKFRTLKKRHDASVVIQSAFRAYLVRKHVSKMKQNAVAIQRWFQACMLRKAEQKRYFKIKSAVLVLQAAFRGWRVRRSVAQRLQAALLIQTAFRRFMAQRHYLRLKRSAIFLQQRYRAKVLGDKLRQEYMALKLASATIQAIWRGRAERKKISQLHRFARTIQSNYRRYAAHTRFLEMRQAAVVIQRRYRAFRDGRRVYAEYTEIKRATIVLQSAYRGKRARQELQKKNKAATLIQSVIRAHSCRQRFLALKRAAIVIQQHHRGLALGRLERSHYILLRQATITLQAIYRGSKVRQNLRREHQAATIIQAQFRMHKVRVAFLAAKCAAILIQRQYRVYRVGKCMQATYLQTKNAAVVIQSAFKGMRVRSNLRKSHQAATVIQAHFRGHSQLKKYQRQQWAASILQQRFRAIMTKNTVMKRYAAIKTAAICIQSAFRGMMVRKQIAEWHKSAKMIQETYRAYKQRRDYLALRNATIRIQQQYRAIVSARQQCKRFCSLRAAAITLQSMYRGMRVRKEIDRKHKAATVIQAMYKMYKTRVPFQAMKLAALVIQRKYRCHLLRKEARENFLKLRCSAIAIQAIYRGNRTRRDIARMNFAATVIQQKYLAYKQRKCFLSIRAAVEFCQRHYRSILAARRDRRDYFAKRRAAVAIQATFRGMQVRRQIRREHEAATIIQSHVRKHILKLRFQRLRRAVCTVQQRFRANKMMKREMAALQEQKSAATILQAAYRGMKSRQTLKQMHQAATTVQATFRAYRACKRYLAMKYAAIVIQQRYRATNVAKQQRKHFLEMCQSALVVQACYRGLKVRRKLLQQCQAAVLIQSCFRRHKEMVKYQAMRLSAIIIQNHYRSYTQARAVRENYLQLRKSAIVIQAAFRGHSLRRQLAEKQEASIIIQATFRMYQQRSTFKRQRWAARVLQQRFRALKLRDERTKAARTIQSYLRMAVQRQRFLKEKAAAITIQSVYRGHCARVQHARMQASATLIQKWYRSCKLVQKDQNDFVALKQATLTLQSALRGMLVRRLAKRRRAAIKIQSVMRMHVQRKRYMLLRSSILKLQAHYRMFVDRRRYRRLQAATVTLQKHYRAHRATVEQRSSYLKTLQNIKILQARVRGHIEYRRFQRLRASAITIQTAFRAYQTRQHAVRAQAAQKIQAWFRGRIARRNYILKQASQHDHLSSTPRFLAVQHSVRVIQQRWRETLIARKQHADFLRFRKSVLHIQALWRGQRVRDSIQKVLILFVGINIYYKGIANIILSLSSSRILWVINKWGYLGADNRVQGFCETFQCQCFRAKLQRKRYLKDREDIIKTQRAVRTWLHHRNKAAATIQHAVRKLLLRRRKERLQTGIIKAQALWRGHRSRKHHDTSKVISMRRRLREVNRRVKEEDKLCNKTTTALSYLLGLQNYAYILAALKHLETATRLSPECCERLVESGATHTIFTLIRSCNRSVPSMEIITLSIQVLLNLSKYNRTIDAVYDVDNSVETLLDLLQIYREKAGDKVAEKGGSIFTKACFLLVLLVQDERRAMVGLRKLPKVSDRIRSICRLTLRKCKMDAERNKVKQKMNTSLNGSFLLQATPRKSKPMARFAPDWVLRRDKLKDIVDPLRAIQMLANTLAIVP</sequence>
<evidence type="ECO:0000256" key="3">
    <source>
        <dbReference type="ARBA" id="ARBA00022490"/>
    </source>
</evidence>
<dbReference type="InterPro" id="IPR031549">
    <property type="entry name" value="ASH"/>
</dbReference>
<evidence type="ECO:0000256" key="2">
    <source>
        <dbReference type="ARBA" id="ARBA00004496"/>
    </source>
</evidence>
<accession>A0A8C1E6J1</accession>
<dbReference type="GeneTree" id="ENSGT00560000077332"/>
<dbReference type="GO" id="GO:0000922">
    <property type="term" value="C:spindle pole"/>
    <property type="evidence" value="ECO:0007669"/>
    <property type="project" value="TreeGrafter"/>
</dbReference>
<dbReference type="PANTHER" id="PTHR22706">
    <property type="entry name" value="ASSEMBLY FACTOR FOR SPINDLE MICROTUBULES"/>
    <property type="match status" value="1"/>
</dbReference>
<dbReference type="PANTHER" id="PTHR22706:SF1">
    <property type="entry name" value="ASSEMBLY FACTOR FOR SPINDLE MICROTUBULES"/>
    <property type="match status" value="1"/>
</dbReference>
<evidence type="ECO:0000256" key="9">
    <source>
        <dbReference type="ARBA" id="ARBA00023054"/>
    </source>
</evidence>
<name>A0A8C1E6J1_CYPCA</name>
<dbReference type="GO" id="GO:0051295">
    <property type="term" value="P:establishment of meiotic spindle localization"/>
    <property type="evidence" value="ECO:0007669"/>
    <property type="project" value="TreeGrafter"/>
</dbReference>
<dbReference type="SUPFAM" id="SSF47576">
    <property type="entry name" value="Calponin-homology domain, CH-domain"/>
    <property type="match status" value="1"/>
</dbReference>
<reference evidence="14" key="1">
    <citation type="submission" date="2025-08" db="UniProtKB">
        <authorList>
            <consortium name="Ensembl"/>
        </authorList>
    </citation>
    <scope>IDENTIFICATION</scope>
</reference>
<dbReference type="GO" id="GO:0007051">
    <property type="term" value="P:spindle organization"/>
    <property type="evidence" value="ECO:0007669"/>
    <property type="project" value="TreeGrafter"/>
</dbReference>
<dbReference type="InterPro" id="IPR036872">
    <property type="entry name" value="CH_dom_sf"/>
</dbReference>
<evidence type="ECO:0000256" key="10">
    <source>
        <dbReference type="ARBA" id="ARBA00023242"/>
    </source>
</evidence>
<keyword evidence="10" id="KW-0539">Nucleus</keyword>
<keyword evidence="4" id="KW-0597">Phosphoprotein</keyword>
<dbReference type="SUPFAM" id="SSF48371">
    <property type="entry name" value="ARM repeat"/>
    <property type="match status" value="1"/>
</dbReference>
<feature type="region of interest" description="Disordered" evidence="12">
    <location>
        <begin position="387"/>
        <end position="408"/>
    </location>
</feature>
<dbReference type="CDD" id="cd23767">
    <property type="entry name" value="IQCD"/>
    <property type="match status" value="2"/>
</dbReference>
<dbReference type="Proteomes" id="UP001108240">
    <property type="component" value="Unplaced"/>
</dbReference>
<dbReference type="Ensembl" id="ENSCCRT00000079054.2">
    <property type="protein sequence ID" value="ENSCCRP00000072957.2"/>
    <property type="gene ID" value="ENSCCRG00000039388.2"/>
</dbReference>
<evidence type="ECO:0000256" key="6">
    <source>
        <dbReference type="ARBA" id="ARBA00022737"/>
    </source>
</evidence>
<evidence type="ECO:0000256" key="12">
    <source>
        <dbReference type="SAM" id="MobiDB-lite"/>
    </source>
</evidence>
<evidence type="ECO:0000256" key="4">
    <source>
        <dbReference type="ARBA" id="ARBA00022553"/>
    </source>
</evidence>
<reference evidence="14" key="2">
    <citation type="submission" date="2025-09" db="UniProtKB">
        <authorList>
            <consortium name="Ensembl"/>
        </authorList>
    </citation>
    <scope>IDENTIFICATION</scope>
</reference>